<accession>A0A3B9GT84</accession>
<dbReference type="EMBL" id="DMAN01000013">
    <property type="protein sequence ID" value="HAE25641.1"/>
    <property type="molecule type" value="Genomic_DNA"/>
</dbReference>
<dbReference type="PANTHER" id="PTHR41773:SF1">
    <property type="entry name" value="RELA_SPOT DOMAIN-CONTAINING PROTEIN"/>
    <property type="match status" value="1"/>
</dbReference>
<feature type="domain" description="RelA/SpoT" evidence="1">
    <location>
        <begin position="51"/>
        <end position="180"/>
    </location>
</feature>
<dbReference type="InterPro" id="IPR007685">
    <property type="entry name" value="RelA_SpoT"/>
</dbReference>
<dbReference type="GO" id="GO:0015969">
    <property type="term" value="P:guanosine tetraphosphate metabolic process"/>
    <property type="evidence" value="ECO:0007669"/>
    <property type="project" value="InterPro"/>
</dbReference>
<dbReference type="SUPFAM" id="SSF81301">
    <property type="entry name" value="Nucleotidyltransferase"/>
    <property type="match status" value="1"/>
</dbReference>
<dbReference type="Gene3D" id="3.30.460.10">
    <property type="entry name" value="Beta Polymerase, domain 2"/>
    <property type="match status" value="1"/>
</dbReference>
<sequence>MTEEEFIARWASDRPVYEAWGKMVVRTVLDELRGMIAPLSADLFLRLPPKPRLKGDASFLEKAFYRGKSYSDPFTDITDKVGVRFVVLLGTDIRTVEQAVTSSDLWTCDKDRDFEEEQNKDPIRFDYSAVHYVVRAKRDVEEEGVRIPKGSPCEVQVKTILQHAWGELTHDTIYKPTINATPQMKRAAAKSMALLEATNDYFEQVSKEVLALYTAEQKISDTLSTIYEGYVGRPPEKSKLEALLVSAMHGALPEDFRTRLDSFLEQNSYISGLIAERAATKLFYRQPSILLCYYFVGSEPLEIKERWPLTIEELMPIFTDMGEAF</sequence>
<name>A0A3B9GT84_9PROT</name>
<evidence type="ECO:0000259" key="1">
    <source>
        <dbReference type="SMART" id="SM00954"/>
    </source>
</evidence>
<dbReference type="SMART" id="SM00954">
    <property type="entry name" value="RelA_SpoT"/>
    <property type="match status" value="1"/>
</dbReference>
<organism evidence="2 3">
    <name type="scientific">Hyphomonas adhaerens</name>
    <dbReference type="NCBI Taxonomy" id="81029"/>
    <lineage>
        <taxon>Bacteria</taxon>
        <taxon>Pseudomonadati</taxon>
        <taxon>Pseudomonadota</taxon>
        <taxon>Alphaproteobacteria</taxon>
        <taxon>Hyphomonadales</taxon>
        <taxon>Hyphomonadaceae</taxon>
        <taxon>Hyphomonas</taxon>
    </lineage>
</organism>
<evidence type="ECO:0000313" key="3">
    <source>
        <dbReference type="Proteomes" id="UP000259610"/>
    </source>
</evidence>
<dbReference type="Pfam" id="PF04607">
    <property type="entry name" value="RelA_SpoT"/>
    <property type="match status" value="1"/>
</dbReference>
<protein>
    <submittedName>
        <fullName evidence="2">RelA/SpoT family protein</fullName>
    </submittedName>
</protein>
<gene>
    <name evidence="2" type="ORF">DCG58_00630</name>
</gene>
<dbReference type="AlphaFoldDB" id="A0A3B9GT84"/>
<proteinExistence type="predicted"/>
<evidence type="ECO:0000313" key="2">
    <source>
        <dbReference type="EMBL" id="HAE25641.1"/>
    </source>
</evidence>
<reference evidence="2 3" key="1">
    <citation type="journal article" date="2018" name="Nat. Biotechnol.">
        <title>A standardized bacterial taxonomy based on genome phylogeny substantially revises the tree of life.</title>
        <authorList>
            <person name="Parks D.H."/>
            <person name="Chuvochina M."/>
            <person name="Waite D.W."/>
            <person name="Rinke C."/>
            <person name="Skarshewski A."/>
            <person name="Chaumeil P.A."/>
            <person name="Hugenholtz P."/>
        </authorList>
    </citation>
    <scope>NUCLEOTIDE SEQUENCE [LARGE SCALE GENOMIC DNA]</scope>
    <source>
        <strain evidence="2">UBA8733</strain>
    </source>
</reference>
<dbReference type="PANTHER" id="PTHR41773">
    <property type="entry name" value="GTP PYROPHOSPHATASE-RELATED"/>
    <property type="match status" value="1"/>
</dbReference>
<dbReference type="CDD" id="cd05399">
    <property type="entry name" value="NT_Rel-Spo_like"/>
    <property type="match status" value="1"/>
</dbReference>
<dbReference type="Proteomes" id="UP000259610">
    <property type="component" value="Unassembled WGS sequence"/>
</dbReference>
<dbReference type="InterPro" id="IPR043519">
    <property type="entry name" value="NT_sf"/>
</dbReference>
<dbReference type="RefSeq" id="WP_272986319.1">
    <property type="nucleotide sequence ID" value="NZ_CAJWRG010000207.1"/>
</dbReference>
<comment type="caution">
    <text evidence="2">The sequence shown here is derived from an EMBL/GenBank/DDBJ whole genome shotgun (WGS) entry which is preliminary data.</text>
</comment>